<dbReference type="Proteomes" id="UP000698059">
    <property type="component" value="Unassembled WGS sequence"/>
</dbReference>
<dbReference type="PANTHER" id="PTHR13794:SF58">
    <property type="entry name" value="MITOCHONDRIAL ENOLASE SUPERFAMILY MEMBER 1"/>
    <property type="match status" value="1"/>
</dbReference>
<gene>
    <name evidence="7" type="ORF">JOD49_001440</name>
</gene>
<keyword evidence="8" id="KW-1185">Reference proteome</keyword>
<sequence>MTSRTMSRGGLARITDVRTSTTVVALPQPLQLGAMTVTRREYVGVQVRAVLPDGTEVTGVSYALTREAPMAEIVERLVAPHVVGRDLAVDDPAAGVRAAWDAALRGSAIVGRVGLVRRAIGLVDVALWDVAGKVAGLPVWRLLERSLPDAAARVLPSAPGPRGESALPDGAAQVPSSARPGQEPSGDAAGHVVPAPRPAILVAAYPTPGRTARAVADEVLDRAREGWPLLKISRSPDRHLMRDLLAILRAELPGVTGRETEAGRTGVVVDVGFGWRDADEALADLDAWGIGGPAGAGAPALAWLEDPVLPEDAAGAARIREVTGLALAIGDEVTDPEVFARLAALGALDVARVDVVGIGGLTAADPLVRSWQDAGLVTSSHVYPEVSVHLGGAAGIGVETFERSPQGNPYDPAPLLVEGGPTFSDGTALPPEVPGLGFTLSPTYFTFDPTPSLPSMRLASGIDPATTTTACSTNDNRMLGDQEDP</sequence>
<dbReference type="SUPFAM" id="SSF54826">
    <property type="entry name" value="Enolase N-terminal domain-like"/>
    <property type="match status" value="1"/>
</dbReference>
<evidence type="ECO:0000256" key="4">
    <source>
        <dbReference type="SAM" id="MobiDB-lite"/>
    </source>
</evidence>
<dbReference type="EMBL" id="JAFBBO010000001">
    <property type="protein sequence ID" value="MBM7478520.1"/>
    <property type="molecule type" value="Genomic_DNA"/>
</dbReference>
<dbReference type="InterPro" id="IPR013341">
    <property type="entry name" value="Mandelate_racemase_N_dom"/>
</dbReference>
<reference evidence="7 8" key="1">
    <citation type="submission" date="2021-01" db="EMBL/GenBank/DDBJ databases">
        <title>Sequencing the genomes of 1000 actinobacteria strains.</title>
        <authorList>
            <person name="Klenk H.-P."/>
        </authorList>
    </citation>
    <scope>NUCLEOTIDE SEQUENCE [LARGE SCALE GENOMIC DNA]</scope>
    <source>
        <strain evidence="7 8">DSM 46000</strain>
    </source>
</reference>
<organism evidence="7 8">
    <name type="scientific">Oerskovia jenensis</name>
    <dbReference type="NCBI Taxonomy" id="162169"/>
    <lineage>
        <taxon>Bacteria</taxon>
        <taxon>Bacillati</taxon>
        <taxon>Actinomycetota</taxon>
        <taxon>Actinomycetes</taxon>
        <taxon>Micrococcales</taxon>
        <taxon>Cellulomonadaceae</taxon>
        <taxon>Oerskovia</taxon>
    </lineage>
</organism>
<dbReference type="SUPFAM" id="SSF51604">
    <property type="entry name" value="Enolase C-terminal domain-like"/>
    <property type="match status" value="1"/>
</dbReference>
<comment type="cofactor">
    <cofactor evidence="1">
        <name>Mg(2+)</name>
        <dbReference type="ChEBI" id="CHEBI:18420"/>
    </cofactor>
</comment>
<dbReference type="Gene3D" id="3.30.390.10">
    <property type="entry name" value="Enolase-like, N-terminal domain"/>
    <property type="match status" value="1"/>
</dbReference>
<evidence type="ECO:0000259" key="6">
    <source>
        <dbReference type="Pfam" id="PF13378"/>
    </source>
</evidence>
<comment type="caution">
    <text evidence="7">The sequence shown here is derived from an EMBL/GenBank/DDBJ whole genome shotgun (WGS) entry which is preliminary data.</text>
</comment>
<dbReference type="InterPro" id="IPR029065">
    <property type="entry name" value="Enolase_C-like"/>
</dbReference>
<evidence type="ECO:0000313" key="7">
    <source>
        <dbReference type="EMBL" id="MBM7478520.1"/>
    </source>
</evidence>
<evidence type="ECO:0000313" key="8">
    <source>
        <dbReference type="Proteomes" id="UP000698059"/>
    </source>
</evidence>
<feature type="domain" description="Mandelate racemase/muconate lactonizing enzyme N-terminal" evidence="5">
    <location>
        <begin position="19"/>
        <end position="143"/>
    </location>
</feature>
<proteinExistence type="predicted"/>
<feature type="domain" description="Enolase C-terminal" evidence="6">
    <location>
        <begin position="266"/>
        <end position="442"/>
    </location>
</feature>
<dbReference type="Pfam" id="PF13378">
    <property type="entry name" value="MR_MLE_C"/>
    <property type="match status" value="1"/>
</dbReference>
<dbReference type="Gene3D" id="3.20.20.120">
    <property type="entry name" value="Enolase-like C-terminal domain"/>
    <property type="match status" value="1"/>
</dbReference>
<evidence type="ECO:0000256" key="2">
    <source>
        <dbReference type="ARBA" id="ARBA00022723"/>
    </source>
</evidence>
<feature type="compositionally biased region" description="Polar residues" evidence="4">
    <location>
        <begin position="465"/>
        <end position="476"/>
    </location>
</feature>
<keyword evidence="2" id="KW-0479">Metal-binding</keyword>
<dbReference type="InterPro" id="IPR036849">
    <property type="entry name" value="Enolase-like_C_sf"/>
</dbReference>
<keyword evidence="3" id="KW-0460">Magnesium</keyword>
<feature type="region of interest" description="Disordered" evidence="4">
    <location>
        <begin position="460"/>
        <end position="485"/>
    </location>
</feature>
<dbReference type="InterPro" id="IPR029017">
    <property type="entry name" value="Enolase-like_N"/>
</dbReference>
<name>A0ABS2LDN1_9CELL</name>
<dbReference type="PANTHER" id="PTHR13794">
    <property type="entry name" value="ENOLASE SUPERFAMILY, MANDELATE RACEMASE"/>
    <property type="match status" value="1"/>
</dbReference>
<dbReference type="InterPro" id="IPR046945">
    <property type="entry name" value="RHMD-like"/>
</dbReference>
<evidence type="ECO:0000259" key="5">
    <source>
        <dbReference type="Pfam" id="PF02746"/>
    </source>
</evidence>
<feature type="region of interest" description="Disordered" evidence="4">
    <location>
        <begin position="154"/>
        <end position="192"/>
    </location>
</feature>
<protein>
    <submittedName>
        <fullName evidence="7">L-alanine-DL-glutamate epimerase-like enolase superfamily enzyme</fullName>
    </submittedName>
</protein>
<evidence type="ECO:0000256" key="1">
    <source>
        <dbReference type="ARBA" id="ARBA00001946"/>
    </source>
</evidence>
<dbReference type="Pfam" id="PF02746">
    <property type="entry name" value="MR_MLE_N"/>
    <property type="match status" value="1"/>
</dbReference>
<dbReference type="RefSeq" id="WP_239525159.1">
    <property type="nucleotide sequence ID" value="NZ_BAAAVF010000008.1"/>
</dbReference>
<evidence type="ECO:0000256" key="3">
    <source>
        <dbReference type="ARBA" id="ARBA00022842"/>
    </source>
</evidence>
<accession>A0ABS2LDN1</accession>